<dbReference type="Pfam" id="PF01717">
    <property type="entry name" value="Meth_synt_2"/>
    <property type="match status" value="1"/>
</dbReference>
<comment type="caution">
    <text evidence="5">The sequence shown here is derived from an EMBL/GenBank/DDBJ whole genome shotgun (WGS) entry which is preliminary data.</text>
</comment>
<evidence type="ECO:0000256" key="2">
    <source>
        <dbReference type="ARBA" id="ARBA00022723"/>
    </source>
</evidence>
<name>A0A5C8PGS8_9HYPH</name>
<proteinExistence type="predicted"/>
<dbReference type="GO" id="GO:0032259">
    <property type="term" value="P:methylation"/>
    <property type="evidence" value="ECO:0007669"/>
    <property type="project" value="UniProtKB-KW"/>
</dbReference>
<dbReference type="GO" id="GO:0003871">
    <property type="term" value="F:5-methyltetrahydropteroyltriglutamate-homocysteine S-methyltransferase activity"/>
    <property type="evidence" value="ECO:0007669"/>
    <property type="project" value="InterPro"/>
</dbReference>
<dbReference type="SUPFAM" id="SSF51726">
    <property type="entry name" value="UROD/MetE-like"/>
    <property type="match status" value="1"/>
</dbReference>
<dbReference type="GO" id="GO:0008705">
    <property type="term" value="F:methionine synthase activity"/>
    <property type="evidence" value="ECO:0007669"/>
    <property type="project" value="UniProtKB-EC"/>
</dbReference>
<accession>A0A5C8PGS8</accession>
<feature type="domain" description="Cobalamin-independent methionine synthase MetE C-terminal/archaeal" evidence="4">
    <location>
        <begin position="39"/>
        <end position="328"/>
    </location>
</feature>
<dbReference type="InterPro" id="IPR038071">
    <property type="entry name" value="UROD/MetE-like_sf"/>
</dbReference>
<gene>
    <name evidence="5" type="ORF">FHP25_22835</name>
</gene>
<reference evidence="5 6" key="1">
    <citation type="submission" date="2019-06" db="EMBL/GenBank/DDBJ databases">
        <title>New taxonomy in bacterial strain CC-CFT640, isolated from vineyard.</title>
        <authorList>
            <person name="Lin S.-Y."/>
            <person name="Tsai C.-F."/>
            <person name="Young C.-C."/>
        </authorList>
    </citation>
    <scope>NUCLEOTIDE SEQUENCE [LARGE SCALE GENOMIC DNA]</scope>
    <source>
        <strain evidence="5 6">CC-CFT640</strain>
    </source>
</reference>
<keyword evidence="2" id="KW-0479">Metal-binding</keyword>
<dbReference type="Gene3D" id="3.20.20.210">
    <property type="match status" value="1"/>
</dbReference>
<keyword evidence="6" id="KW-1185">Reference proteome</keyword>
<keyword evidence="3" id="KW-0862">Zinc</keyword>
<evidence type="ECO:0000256" key="3">
    <source>
        <dbReference type="ARBA" id="ARBA00022833"/>
    </source>
</evidence>
<dbReference type="EMBL" id="VDUZ01000028">
    <property type="protein sequence ID" value="TXL73034.1"/>
    <property type="molecule type" value="Genomic_DNA"/>
</dbReference>
<evidence type="ECO:0000256" key="1">
    <source>
        <dbReference type="ARBA" id="ARBA00001947"/>
    </source>
</evidence>
<dbReference type="Proteomes" id="UP000321638">
    <property type="component" value="Unassembled WGS sequence"/>
</dbReference>
<keyword evidence="5" id="KW-0808">Transferase</keyword>
<dbReference type="NCBIfam" id="NF006589">
    <property type="entry name" value="PRK09121.1"/>
    <property type="match status" value="1"/>
</dbReference>
<organism evidence="5 6">
    <name type="scientific">Vineibacter terrae</name>
    <dbReference type="NCBI Taxonomy" id="2586908"/>
    <lineage>
        <taxon>Bacteria</taxon>
        <taxon>Pseudomonadati</taxon>
        <taxon>Pseudomonadota</taxon>
        <taxon>Alphaproteobacteria</taxon>
        <taxon>Hyphomicrobiales</taxon>
        <taxon>Vineibacter</taxon>
    </lineage>
</organism>
<dbReference type="OrthoDB" id="244285at2"/>
<sequence>MLETTLAGSLPKPSWLAQPGVLWAPWTLAGAPLHEAKLDATMLSVAAQERCGIDIVSDGEQARQHFVHGFLAEVDGVDFARKKRIGIRNNRYEADCPTVVGPLKRRRPVHAEEARAARAAATRKLKFTLPGPMTIVDTLANEHYADKVEMAFAFAALLNEEARELEQIGVDVVQFDEPAFNVYMDEVPEWGIEALHRAAAGLRCRTAVHICYGYGIEANIKWKTTLGDQWRQYERTFPHLDRSRIDQVSLECANAKVPLELMALLKTKTVLVGAIDVASDSVETPDQVAATIRAAMKHVDAERIQPCTNCGMAPMARDTAYAKLRALAAGAAIVRKELG</sequence>
<protein>
    <submittedName>
        <fullName evidence="5">Methionine synthase</fullName>
        <ecNumber evidence="5">2.1.1.13</ecNumber>
    </submittedName>
</protein>
<dbReference type="EC" id="2.1.1.13" evidence="5"/>
<dbReference type="CDD" id="cd03311">
    <property type="entry name" value="CIMS_C_terminal_like"/>
    <property type="match status" value="1"/>
</dbReference>
<evidence type="ECO:0000259" key="4">
    <source>
        <dbReference type="Pfam" id="PF01717"/>
    </source>
</evidence>
<dbReference type="GO" id="GO:0008270">
    <property type="term" value="F:zinc ion binding"/>
    <property type="evidence" value="ECO:0007669"/>
    <property type="project" value="InterPro"/>
</dbReference>
<evidence type="ECO:0000313" key="5">
    <source>
        <dbReference type="EMBL" id="TXL73034.1"/>
    </source>
</evidence>
<dbReference type="PANTHER" id="PTHR30519">
    <property type="entry name" value="5-METHYLTETRAHYDROPTEROYLTRIGLUTAMATE--HOMOCYSTEINE METHYLTRANSFERASE"/>
    <property type="match status" value="1"/>
</dbReference>
<dbReference type="InterPro" id="IPR002629">
    <property type="entry name" value="Met_Synth_C/arc"/>
</dbReference>
<dbReference type="AlphaFoldDB" id="A0A5C8PGS8"/>
<comment type="cofactor">
    <cofactor evidence="1">
        <name>Zn(2+)</name>
        <dbReference type="ChEBI" id="CHEBI:29105"/>
    </cofactor>
</comment>
<keyword evidence="5" id="KW-0489">Methyltransferase</keyword>
<dbReference type="RefSeq" id="WP_147849290.1">
    <property type="nucleotide sequence ID" value="NZ_VDUZ01000028.1"/>
</dbReference>
<evidence type="ECO:0000313" key="6">
    <source>
        <dbReference type="Proteomes" id="UP000321638"/>
    </source>
</evidence>